<evidence type="ECO:0000313" key="2">
    <source>
        <dbReference type="EMBL" id="NIY48428.1"/>
    </source>
</evidence>
<dbReference type="Proteomes" id="UP000697927">
    <property type="component" value="Unassembled WGS sequence"/>
</dbReference>
<keyword evidence="1" id="KW-0812">Transmembrane</keyword>
<feature type="transmembrane region" description="Helical" evidence="1">
    <location>
        <begin position="100"/>
        <end position="118"/>
    </location>
</feature>
<evidence type="ECO:0000313" key="3">
    <source>
        <dbReference type="Proteomes" id="UP000697927"/>
    </source>
</evidence>
<reference evidence="2 3" key="1">
    <citation type="journal article" date="2020" name="Microorganisms">
        <title>Polyphasic Characterisation of Cedecea colo sp. nov., a New Enteric Bacterium Isolated from the Koala Hindgut.</title>
        <authorList>
            <person name="Boath J.M."/>
            <person name="Dakhal S."/>
            <person name="Van T.T.H."/>
            <person name="Moore R.J."/>
            <person name="Dekiwadia C."/>
            <person name="Macreadie I.G."/>
        </authorList>
    </citation>
    <scope>NUCLEOTIDE SEQUENCE [LARGE SCALE GENOMIC DNA]</scope>
    <source>
        <strain evidence="2 3">ZA</strain>
    </source>
</reference>
<gene>
    <name evidence="2" type="ORF">E2L00_13130</name>
</gene>
<name>A0ABX0VNN3_9ENTR</name>
<sequence length="210" mass="24659">MKFDTGLTRSTVLLCIISIIFPFAANWHFPLLNGVVVTYIENGQALWLLFVALFTAWYIKPLSRPEGEKQFWLWAVLWWLVLLGRSTNWGRVYFPEYPHVLFKVISVLLIGCLVLSLLSKPLRKEIYRRLREEPVPLWLMAVTTCTFLISDTVEHHRLLASLFVHDPRYRDLMEELYESPFMVGLFLVTLEFMKRDKQPELKPELTSAVQ</sequence>
<dbReference type="EMBL" id="SOYS01000005">
    <property type="protein sequence ID" value="NIY48428.1"/>
    <property type="molecule type" value="Genomic_DNA"/>
</dbReference>
<feature type="transmembrane region" description="Helical" evidence="1">
    <location>
        <begin position="12"/>
        <end position="30"/>
    </location>
</feature>
<proteinExistence type="predicted"/>
<keyword evidence="1" id="KW-0472">Membrane</keyword>
<dbReference type="RefSeq" id="WP_167612194.1">
    <property type="nucleotide sequence ID" value="NZ_SOYS01000005.1"/>
</dbReference>
<feature type="transmembrane region" description="Helical" evidence="1">
    <location>
        <begin position="71"/>
        <end position="88"/>
    </location>
</feature>
<organism evidence="2 3">
    <name type="scientific">Cedecea colo</name>
    <dbReference type="NCBI Taxonomy" id="2552946"/>
    <lineage>
        <taxon>Bacteria</taxon>
        <taxon>Pseudomonadati</taxon>
        <taxon>Pseudomonadota</taxon>
        <taxon>Gammaproteobacteria</taxon>
        <taxon>Enterobacterales</taxon>
        <taxon>Enterobacteriaceae</taxon>
        <taxon>Cedecea</taxon>
    </lineage>
</organism>
<evidence type="ECO:0000256" key="1">
    <source>
        <dbReference type="SAM" id="Phobius"/>
    </source>
</evidence>
<evidence type="ECO:0008006" key="4">
    <source>
        <dbReference type="Google" id="ProtNLM"/>
    </source>
</evidence>
<protein>
    <recommendedName>
        <fullName evidence="4">Nitric oxide reductase</fullName>
    </recommendedName>
</protein>
<comment type="caution">
    <text evidence="2">The sequence shown here is derived from an EMBL/GenBank/DDBJ whole genome shotgun (WGS) entry which is preliminary data.</text>
</comment>
<feature type="transmembrane region" description="Helical" evidence="1">
    <location>
        <begin position="42"/>
        <end position="59"/>
    </location>
</feature>
<accession>A0ABX0VNN3</accession>
<keyword evidence="3" id="KW-1185">Reference proteome</keyword>
<keyword evidence="1" id="KW-1133">Transmembrane helix</keyword>